<evidence type="ECO:0000256" key="2">
    <source>
        <dbReference type="ARBA" id="ARBA00023012"/>
    </source>
</evidence>
<evidence type="ECO:0000256" key="3">
    <source>
        <dbReference type="PROSITE-ProRule" id="PRU00169"/>
    </source>
</evidence>
<dbReference type="CDD" id="cd17589">
    <property type="entry name" value="REC_TPR"/>
    <property type="match status" value="1"/>
</dbReference>
<keyword evidence="4" id="KW-0802">TPR repeat</keyword>
<evidence type="ECO:0000313" key="6">
    <source>
        <dbReference type="EMBL" id="MEL0659380.1"/>
    </source>
</evidence>
<dbReference type="SUPFAM" id="SSF52172">
    <property type="entry name" value="CheY-like"/>
    <property type="match status" value="1"/>
</dbReference>
<name>A0ABU9HC70_9GAMM</name>
<dbReference type="InterPro" id="IPR011990">
    <property type="entry name" value="TPR-like_helical_dom_sf"/>
</dbReference>
<dbReference type="Pfam" id="PF13174">
    <property type="entry name" value="TPR_6"/>
    <property type="match status" value="1"/>
</dbReference>
<dbReference type="PANTHER" id="PTHR44591:SF14">
    <property type="entry name" value="PROTEIN PILG"/>
    <property type="match status" value="1"/>
</dbReference>
<dbReference type="SUPFAM" id="SSF48452">
    <property type="entry name" value="TPR-like"/>
    <property type="match status" value="1"/>
</dbReference>
<protein>
    <submittedName>
        <fullName evidence="6">Response regulator</fullName>
    </submittedName>
</protein>
<dbReference type="SMART" id="SM00448">
    <property type="entry name" value="REC"/>
    <property type="match status" value="1"/>
</dbReference>
<keyword evidence="7" id="KW-1185">Reference proteome</keyword>
<dbReference type="EMBL" id="JBAKBA010000019">
    <property type="protein sequence ID" value="MEL0659380.1"/>
    <property type="molecule type" value="Genomic_DNA"/>
</dbReference>
<dbReference type="Gene3D" id="3.40.50.2300">
    <property type="match status" value="1"/>
</dbReference>
<dbReference type="Gene3D" id="1.25.40.10">
    <property type="entry name" value="Tetratricopeptide repeat domain"/>
    <property type="match status" value="2"/>
</dbReference>
<feature type="repeat" description="TPR" evidence="4">
    <location>
        <begin position="448"/>
        <end position="481"/>
    </location>
</feature>
<dbReference type="RefSeq" id="WP_341627940.1">
    <property type="nucleotide sequence ID" value="NZ_JBAKBA010000019.1"/>
</dbReference>
<proteinExistence type="predicted"/>
<dbReference type="InterPro" id="IPR001789">
    <property type="entry name" value="Sig_transdc_resp-reg_receiver"/>
</dbReference>
<comment type="caution">
    <text evidence="6">The sequence shown here is derived from an EMBL/GenBank/DDBJ whole genome shotgun (WGS) entry which is preliminary data.</text>
</comment>
<dbReference type="PANTHER" id="PTHR44591">
    <property type="entry name" value="STRESS RESPONSE REGULATOR PROTEIN 1"/>
    <property type="match status" value="1"/>
</dbReference>
<reference evidence="6 7" key="1">
    <citation type="submission" date="2024-02" db="EMBL/GenBank/DDBJ databases">
        <title>Bacteria isolated from the canopy kelp, Nereocystis luetkeana.</title>
        <authorList>
            <person name="Pfister C.A."/>
            <person name="Younker I.T."/>
            <person name="Light S.H."/>
        </authorList>
    </citation>
    <scope>NUCLEOTIDE SEQUENCE [LARGE SCALE GENOMIC DNA]</scope>
    <source>
        <strain evidence="6 7">TI.2.07</strain>
    </source>
</reference>
<evidence type="ECO:0000256" key="1">
    <source>
        <dbReference type="ARBA" id="ARBA00022553"/>
    </source>
</evidence>
<organism evidence="6 7">
    <name type="scientific">Psychromonas arctica</name>
    <dbReference type="NCBI Taxonomy" id="168275"/>
    <lineage>
        <taxon>Bacteria</taxon>
        <taxon>Pseudomonadati</taxon>
        <taxon>Pseudomonadota</taxon>
        <taxon>Gammaproteobacteria</taxon>
        <taxon>Alteromonadales</taxon>
        <taxon>Psychromonadaceae</taxon>
        <taxon>Psychromonas</taxon>
    </lineage>
</organism>
<dbReference type="Proteomes" id="UP001366060">
    <property type="component" value="Unassembled WGS sequence"/>
</dbReference>
<dbReference type="PROSITE" id="PS50110">
    <property type="entry name" value="RESPONSE_REGULATORY"/>
    <property type="match status" value="1"/>
</dbReference>
<evidence type="ECO:0000313" key="7">
    <source>
        <dbReference type="Proteomes" id="UP001366060"/>
    </source>
</evidence>
<feature type="modified residue" description="4-aspartylphosphate" evidence="3">
    <location>
        <position position="58"/>
    </location>
</feature>
<accession>A0ABU9HC70</accession>
<keyword evidence="1 3" id="KW-0597">Phosphoprotein</keyword>
<dbReference type="PROSITE" id="PS50005">
    <property type="entry name" value="TPR"/>
    <property type="match status" value="1"/>
</dbReference>
<dbReference type="InterPro" id="IPR050595">
    <property type="entry name" value="Bact_response_regulator"/>
</dbReference>
<dbReference type="InterPro" id="IPR011006">
    <property type="entry name" value="CheY-like_superfamily"/>
</dbReference>
<gene>
    <name evidence="6" type="ORF">V6255_09540</name>
</gene>
<dbReference type="Pfam" id="PF00072">
    <property type="entry name" value="Response_reg"/>
    <property type="match status" value="1"/>
</dbReference>
<dbReference type="InterPro" id="IPR019734">
    <property type="entry name" value="TPR_rpt"/>
</dbReference>
<keyword evidence="2" id="KW-0902">Two-component regulatory system</keyword>
<dbReference type="SMART" id="SM00028">
    <property type="entry name" value="TPR"/>
    <property type="match status" value="2"/>
</dbReference>
<feature type="domain" description="Response regulatory" evidence="5">
    <location>
        <begin position="8"/>
        <end position="127"/>
    </location>
</feature>
<sequence>MFHYHDKKILIVDDQKAFHVMLKAMLTNQGAKNITFADTIDQAVKITKVVKFDIYLLDYNLGSGKNGVQLLDYLKKNNQIPDHALCFIITGDSNKRMVLTAIEKSPDDYLMKPFSPVQLSTRLTAATHRKVMLHAIYKAISDKNYELAISLCKQKIDQAPEYRNLCKNLLAEIYIQIENFQSADQILKPLIELRPLVRPCISLGRSYFLQKEYKKSIEVLTRLIKDAPLQMEAYRWLARSYKSDGQLNNALNILTQAANTTHHSIERHQEVALLANEMEEYAVMLNSYYSILHLSRSSFYPDPCHLANYLRSIINLAKQEKDIGERKHILKKVSSALYQSRFEEGKNKDFNFNGFDEIYQANVHLALNEPLKAKRRIFNTLKNTHQAVIDFDTTFLIESSLSLLDIGEFDEAEPLLEELEQRHIIDPTTAINIKKHTGDLLTQRIENFKGYNKAGIEFFTAKRYQEALDSFERALILEPLNSGAILNRAQVFIHMLQEKPANKDELITQFQSSIALLNNTHLPEMHAERLNALRHELKKIKGVA</sequence>
<evidence type="ECO:0000256" key="4">
    <source>
        <dbReference type="PROSITE-ProRule" id="PRU00339"/>
    </source>
</evidence>
<evidence type="ECO:0000259" key="5">
    <source>
        <dbReference type="PROSITE" id="PS50110"/>
    </source>
</evidence>